<keyword evidence="2" id="KW-1133">Transmembrane helix</keyword>
<reference evidence="4" key="1">
    <citation type="journal article" date="2019" name="Int. J. Syst. Evol. Microbiol.">
        <title>The Global Catalogue of Microorganisms (GCM) 10K type strain sequencing project: providing services to taxonomists for standard genome sequencing and annotation.</title>
        <authorList>
            <consortium name="The Broad Institute Genomics Platform"/>
            <consortium name="The Broad Institute Genome Sequencing Center for Infectious Disease"/>
            <person name="Wu L."/>
            <person name="Ma J."/>
        </authorList>
    </citation>
    <scope>NUCLEOTIDE SEQUENCE [LARGE SCALE GENOMIC DNA]</scope>
    <source>
        <strain evidence="4">CCUG 54939</strain>
    </source>
</reference>
<evidence type="ECO:0000256" key="1">
    <source>
        <dbReference type="SAM" id="Coils"/>
    </source>
</evidence>
<feature type="transmembrane region" description="Helical" evidence="2">
    <location>
        <begin position="21"/>
        <end position="40"/>
    </location>
</feature>
<keyword evidence="4" id="KW-1185">Reference proteome</keyword>
<protein>
    <submittedName>
        <fullName evidence="3">MSHA biogenesis protein MshJ</fullName>
    </submittedName>
</protein>
<dbReference type="Proteomes" id="UP001595692">
    <property type="component" value="Unassembled WGS sequence"/>
</dbReference>
<keyword evidence="2" id="KW-0472">Membrane</keyword>
<evidence type="ECO:0000313" key="4">
    <source>
        <dbReference type="Proteomes" id="UP001595692"/>
    </source>
</evidence>
<gene>
    <name evidence="3" type="ORF">ACFOSS_03560</name>
</gene>
<dbReference type="EMBL" id="JBHSAF010000002">
    <property type="protein sequence ID" value="MFC3912546.1"/>
    <property type="molecule type" value="Genomic_DNA"/>
</dbReference>
<dbReference type="RefSeq" id="WP_377150678.1">
    <property type="nucleotide sequence ID" value="NZ_JBHSAF010000002.1"/>
</dbReference>
<accession>A0ABV8CL33</accession>
<sequence length="213" mass="24796">MSAYWQMLSARLDGLSARERMLTLLVGLVLMILPLYTFWLEPSWLALQRKEQDNQQLQAAIRLQEQENRALSEALLQDPNLKLREQMALTRERIAQLDAQLQSQMVDLIPAAQMPGLLQSMLAHSEHLTLLELKSLPPQPLMDGDKALPLYQHRIRLHLKGRYFDLLQYLRTLEALPGHFYWQALDYQVQRYPDASIVLELYTLSDSKEFIRG</sequence>
<keyword evidence="2" id="KW-0812">Transmembrane</keyword>
<evidence type="ECO:0000313" key="3">
    <source>
        <dbReference type="EMBL" id="MFC3912546.1"/>
    </source>
</evidence>
<proteinExistence type="predicted"/>
<organism evidence="3 4">
    <name type="scientific">Pseudaeromonas sharmana</name>
    <dbReference type="NCBI Taxonomy" id="328412"/>
    <lineage>
        <taxon>Bacteria</taxon>
        <taxon>Pseudomonadati</taxon>
        <taxon>Pseudomonadota</taxon>
        <taxon>Gammaproteobacteria</taxon>
        <taxon>Aeromonadales</taxon>
        <taxon>Aeromonadaceae</taxon>
        <taxon>Pseudaeromonas</taxon>
    </lineage>
</organism>
<comment type="caution">
    <text evidence="3">The sequence shown here is derived from an EMBL/GenBank/DDBJ whole genome shotgun (WGS) entry which is preliminary data.</text>
</comment>
<name>A0ABV8CL33_9GAMM</name>
<evidence type="ECO:0000256" key="2">
    <source>
        <dbReference type="SAM" id="Phobius"/>
    </source>
</evidence>
<feature type="coiled-coil region" evidence="1">
    <location>
        <begin position="47"/>
        <end position="100"/>
    </location>
</feature>
<keyword evidence="1" id="KW-0175">Coiled coil</keyword>